<dbReference type="SMART" id="SM00949">
    <property type="entry name" value="PAZ"/>
    <property type="match status" value="1"/>
</dbReference>
<organism evidence="5 6">
    <name type="scientific">Blepharisma stoltei</name>
    <dbReference type="NCBI Taxonomy" id="1481888"/>
    <lineage>
        <taxon>Eukaryota</taxon>
        <taxon>Sar</taxon>
        <taxon>Alveolata</taxon>
        <taxon>Ciliophora</taxon>
        <taxon>Postciliodesmatophora</taxon>
        <taxon>Heterotrichea</taxon>
        <taxon>Heterotrichida</taxon>
        <taxon>Blepharismidae</taxon>
        <taxon>Blepharisma</taxon>
    </lineage>
</organism>
<dbReference type="InterPro" id="IPR003100">
    <property type="entry name" value="PAZ_dom"/>
</dbReference>
<dbReference type="Gene3D" id="3.40.50.2300">
    <property type="match status" value="1"/>
</dbReference>
<dbReference type="PROSITE" id="PS50821">
    <property type="entry name" value="PAZ"/>
    <property type="match status" value="1"/>
</dbReference>
<comment type="similarity">
    <text evidence="1">Belongs to the argonaute family.</text>
</comment>
<dbReference type="InterPro" id="IPR012337">
    <property type="entry name" value="RNaseH-like_sf"/>
</dbReference>
<dbReference type="SUPFAM" id="SSF101690">
    <property type="entry name" value="PAZ domain"/>
    <property type="match status" value="1"/>
</dbReference>
<evidence type="ECO:0000259" key="3">
    <source>
        <dbReference type="PROSITE" id="PS50821"/>
    </source>
</evidence>
<dbReference type="Pfam" id="PF02170">
    <property type="entry name" value="PAZ"/>
    <property type="match status" value="1"/>
</dbReference>
<dbReference type="InterPro" id="IPR014811">
    <property type="entry name" value="ArgoL1"/>
</dbReference>
<dbReference type="AlphaFoldDB" id="A0AAU9JA89"/>
<reference evidence="5" key="1">
    <citation type="submission" date="2021-09" db="EMBL/GenBank/DDBJ databases">
        <authorList>
            <consortium name="AG Swart"/>
            <person name="Singh M."/>
            <person name="Singh A."/>
            <person name="Seah K."/>
            <person name="Emmerich C."/>
        </authorList>
    </citation>
    <scope>NUCLEOTIDE SEQUENCE</scope>
    <source>
        <strain evidence="5">ATCC30299</strain>
    </source>
</reference>
<evidence type="ECO:0000259" key="4">
    <source>
        <dbReference type="PROSITE" id="PS50822"/>
    </source>
</evidence>
<protein>
    <submittedName>
        <fullName evidence="5">Uncharacterized protein</fullName>
    </submittedName>
</protein>
<accession>A0AAU9JA89</accession>
<proteinExistence type="inferred from homology"/>
<feature type="region of interest" description="Disordered" evidence="2">
    <location>
        <begin position="1"/>
        <end position="21"/>
    </location>
</feature>
<feature type="domain" description="Piwi" evidence="4">
    <location>
        <begin position="468"/>
        <end position="767"/>
    </location>
</feature>
<dbReference type="SMART" id="SM00950">
    <property type="entry name" value="Piwi"/>
    <property type="match status" value="1"/>
</dbReference>
<dbReference type="Pfam" id="PF02171">
    <property type="entry name" value="Piwi"/>
    <property type="match status" value="1"/>
</dbReference>
<dbReference type="Gene3D" id="3.30.420.10">
    <property type="entry name" value="Ribonuclease H-like superfamily/Ribonuclease H"/>
    <property type="match status" value="1"/>
</dbReference>
<dbReference type="PANTHER" id="PTHR22891">
    <property type="entry name" value="EUKARYOTIC TRANSLATION INITIATION FACTOR 2C"/>
    <property type="match status" value="1"/>
</dbReference>
<sequence length="782" mass="88965">MGNNNHHLEMEPASSQRSVAIPQSRPLQIVTNFFRLNRTPAGNVALYFIKFEPNVEADNRRLIGILIESAKSSITAQIGEFMKLGNNIAAWTHKDEPFIVKAKDNKNTEFELKIRNVGYIDDSNPEAYRMYCNVVLKKMLRNLNLLQVTRLPKYYDTNLIKQIPGLGLEVWQGYTASFAHHYDRMLLNIDFASKIIRNMTALGLIQEIKANSGPNWKQAIEDQLYGLIVMAGYGNYRCYRIEGIDFESSPTSTFLRNKVEVSYQNYYFEQYEVTIRDLRQPLLISTINRGQNEIKLVPELCNLTGISEDMRKDYRAMNDIAQHTRLEPYNRLDRSQELAVRLESEETRELSDKFSLASTSEPIVVSGMRLPMEQIRIGNNEIITLDDRGGFNLRGTIFYPINIDTWAVLSTQRDQEDRDRLVKNLQNKARQIGIVLGTPYQFNFDSKNLAPYVAALNRPPKNLPVPQIGVILLPPNMKNLYQDIKLASCRQSGIPTQVILGSNVRNPKRFESIMSKLILQIATKTGSYLWALTPVENLLPKTMVVGIDVFHDVVKKAKSVVGFVASIHPVFTQYFNTVKIQSIDGEEIATALGSCLEAALIAFYENTKKRFMPDHIVVYRDGVADSQIGAIRTFEIDGMKEAISRFDNYNPNFTYIIINKKTSAKLYVNSQRGIGNPLPGTVVNSVIVPDPNSFYLISHAVTQGMASPTLYRVIENTCPIKETDVITYAKLAFKLCYMYYNWSGGIKVPAPTMMAHKLAYIVGQCIHEEEYLPNLKQLPWFY</sequence>
<comment type="caution">
    <text evidence="5">The sequence shown here is derived from an EMBL/GenBank/DDBJ whole genome shotgun (WGS) entry which is preliminary data.</text>
</comment>
<dbReference type="GO" id="GO:0003723">
    <property type="term" value="F:RNA binding"/>
    <property type="evidence" value="ECO:0007669"/>
    <property type="project" value="InterPro"/>
</dbReference>
<evidence type="ECO:0000313" key="5">
    <source>
        <dbReference type="EMBL" id="CAG9317621.1"/>
    </source>
</evidence>
<dbReference type="SUPFAM" id="SSF53098">
    <property type="entry name" value="Ribonuclease H-like"/>
    <property type="match status" value="1"/>
</dbReference>
<dbReference type="EMBL" id="CAJZBQ010000018">
    <property type="protein sequence ID" value="CAG9317621.1"/>
    <property type="molecule type" value="Genomic_DNA"/>
</dbReference>
<dbReference type="PROSITE" id="PS50822">
    <property type="entry name" value="PIWI"/>
    <property type="match status" value="1"/>
</dbReference>
<name>A0AAU9JA89_9CILI</name>
<dbReference type="Pfam" id="PF08699">
    <property type="entry name" value="ArgoL1"/>
    <property type="match status" value="1"/>
</dbReference>
<evidence type="ECO:0000313" key="6">
    <source>
        <dbReference type="Proteomes" id="UP001162131"/>
    </source>
</evidence>
<keyword evidence="6" id="KW-1185">Reference proteome</keyword>
<evidence type="ECO:0000256" key="1">
    <source>
        <dbReference type="RuleBase" id="RU361178"/>
    </source>
</evidence>
<dbReference type="CDD" id="cd02845">
    <property type="entry name" value="PAZ_piwi_like"/>
    <property type="match status" value="1"/>
</dbReference>
<evidence type="ECO:0000256" key="2">
    <source>
        <dbReference type="SAM" id="MobiDB-lite"/>
    </source>
</evidence>
<dbReference type="Proteomes" id="UP001162131">
    <property type="component" value="Unassembled WGS sequence"/>
</dbReference>
<feature type="compositionally biased region" description="Basic and acidic residues" evidence="2">
    <location>
        <begin position="1"/>
        <end position="10"/>
    </location>
</feature>
<dbReference type="CDD" id="cd04658">
    <property type="entry name" value="Piwi_piwi-like_Euk"/>
    <property type="match status" value="1"/>
</dbReference>
<feature type="domain" description="PAZ" evidence="3">
    <location>
        <begin position="203"/>
        <end position="305"/>
    </location>
</feature>
<dbReference type="Gene3D" id="2.170.260.10">
    <property type="entry name" value="paz domain"/>
    <property type="match status" value="1"/>
</dbReference>
<dbReference type="InterPro" id="IPR036085">
    <property type="entry name" value="PAZ_dom_sf"/>
</dbReference>
<dbReference type="InterPro" id="IPR003165">
    <property type="entry name" value="Piwi"/>
</dbReference>
<dbReference type="InterPro" id="IPR036397">
    <property type="entry name" value="RNaseH_sf"/>
</dbReference>
<gene>
    <name evidence="5" type="ORF">BSTOLATCC_MIC18864</name>
</gene>